<dbReference type="Gene3D" id="1.10.4020.10">
    <property type="entry name" value="DNA breaking-rejoining enzymes"/>
    <property type="match status" value="1"/>
</dbReference>
<evidence type="ECO:0000256" key="1">
    <source>
        <dbReference type="ARBA" id="ARBA00004123"/>
    </source>
</evidence>
<dbReference type="GeneTree" id="ENSGT00940000154715"/>
<evidence type="ECO:0000313" key="15">
    <source>
        <dbReference type="Ensembl" id="ENSPMRP00000001544.1"/>
    </source>
</evidence>
<dbReference type="OrthoDB" id="9039353at2759"/>
<protein>
    <submittedName>
        <fullName evidence="15">Zinc finger and SCAN domain-containing protein 22-like</fullName>
    </submittedName>
</protein>
<evidence type="ECO:0000256" key="10">
    <source>
        <dbReference type="ARBA" id="ARBA00023242"/>
    </source>
</evidence>
<dbReference type="Pfam" id="PF02023">
    <property type="entry name" value="SCAN"/>
    <property type="match status" value="1"/>
</dbReference>
<dbReference type="InterPro" id="IPR050758">
    <property type="entry name" value="Znf_C2H2-type"/>
</dbReference>
<keyword evidence="7" id="KW-0805">Transcription regulation</keyword>
<evidence type="ECO:0000256" key="5">
    <source>
        <dbReference type="ARBA" id="ARBA00022771"/>
    </source>
</evidence>
<keyword evidence="4" id="KW-0677">Repeat</keyword>
<dbReference type="FunFam" id="3.30.160.60:FF:000620">
    <property type="entry name" value="Zinc finger protein 263"/>
    <property type="match status" value="1"/>
</dbReference>
<gene>
    <name evidence="15" type="primary">LOC114592185</name>
</gene>
<feature type="domain" description="C2H2-type" evidence="13">
    <location>
        <begin position="494"/>
        <end position="521"/>
    </location>
</feature>
<evidence type="ECO:0000259" key="13">
    <source>
        <dbReference type="PROSITE" id="PS50157"/>
    </source>
</evidence>
<feature type="domain" description="C2H2-type" evidence="13">
    <location>
        <begin position="550"/>
        <end position="577"/>
    </location>
</feature>
<dbReference type="GO" id="GO:0005634">
    <property type="term" value="C:nucleus"/>
    <property type="evidence" value="ECO:0007669"/>
    <property type="project" value="UniProtKB-SubCell"/>
</dbReference>
<evidence type="ECO:0000256" key="3">
    <source>
        <dbReference type="ARBA" id="ARBA00022723"/>
    </source>
</evidence>
<feature type="domain" description="SCAN box" evidence="14">
    <location>
        <begin position="244"/>
        <end position="325"/>
    </location>
</feature>
<dbReference type="InterPro" id="IPR013087">
    <property type="entry name" value="Znf_C2H2_type"/>
</dbReference>
<dbReference type="SMART" id="SM00355">
    <property type="entry name" value="ZnF_C2H2"/>
    <property type="match status" value="6"/>
</dbReference>
<dbReference type="GO" id="GO:0003677">
    <property type="term" value="F:DNA binding"/>
    <property type="evidence" value="ECO:0007669"/>
    <property type="project" value="UniProtKB-KW"/>
</dbReference>
<dbReference type="InterPro" id="IPR003309">
    <property type="entry name" value="SCAN_dom"/>
</dbReference>
<accession>A0A670HNW4</accession>
<dbReference type="FunFam" id="3.30.160.60:FF:002090">
    <property type="entry name" value="Zinc finger protein 473"/>
    <property type="match status" value="1"/>
</dbReference>
<keyword evidence="6" id="KW-0862">Zinc</keyword>
<evidence type="ECO:0000259" key="14">
    <source>
        <dbReference type="PROSITE" id="PS50804"/>
    </source>
</evidence>
<dbReference type="FunFam" id="3.30.160.60:FF:001818">
    <property type="entry name" value="GDNF-inducible zinc finger protein 1 isoform X1"/>
    <property type="match status" value="1"/>
</dbReference>
<proteinExistence type="inferred from homology"/>
<dbReference type="Gene3D" id="3.30.160.60">
    <property type="entry name" value="Classic Zinc Finger"/>
    <property type="match status" value="7"/>
</dbReference>
<keyword evidence="3" id="KW-0479">Metal-binding</keyword>
<evidence type="ECO:0000256" key="8">
    <source>
        <dbReference type="ARBA" id="ARBA00023125"/>
    </source>
</evidence>
<evidence type="ECO:0000256" key="11">
    <source>
        <dbReference type="PROSITE-ProRule" id="PRU00042"/>
    </source>
</evidence>
<feature type="region of interest" description="Disordered" evidence="12">
    <location>
        <begin position="345"/>
        <end position="371"/>
    </location>
</feature>
<dbReference type="Ensembl" id="ENSPMRT00000001644.1">
    <property type="protein sequence ID" value="ENSPMRP00000001544.1"/>
    <property type="gene ID" value="ENSPMRG00000001160.1"/>
</dbReference>
<feature type="region of interest" description="Disordered" evidence="12">
    <location>
        <begin position="26"/>
        <end position="45"/>
    </location>
</feature>
<keyword evidence="8" id="KW-0238">DNA-binding</keyword>
<dbReference type="FunFam" id="1.10.4020.10:FF:000001">
    <property type="entry name" value="zinc finger protein 263 isoform X1"/>
    <property type="match status" value="1"/>
</dbReference>
<dbReference type="GeneID" id="114592185"/>
<dbReference type="PROSITE" id="PS50804">
    <property type="entry name" value="SCAN_BOX"/>
    <property type="match status" value="1"/>
</dbReference>
<dbReference type="PROSITE" id="PS50157">
    <property type="entry name" value="ZINC_FINGER_C2H2_2"/>
    <property type="match status" value="6"/>
</dbReference>
<dbReference type="FunFam" id="3.30.160.60:FF:002343">
    <property type="entry name" value="Zinc finger protein 33A"/>
    <property type="match status" value="2"/>
</dbReference>
<keyword evidence="9" id="KW-0804">Transcription</keyword>
<evidence type="ECO:0000256" key="4">
    <source>
        <dbReference type="ARBA" id="ARBA00022737"/>
    </source>
</evidence>
<reference evidence="15 16" key="1">
    <citation type="journal article" date="2019" name="Proc. Natl. Acad. Sci. U.S.A.">
        <title>Regulatory changes in pterin and carotenoid genes underlie balanced color polymorphisms in the wall lizard.</title>
        <authorList>
            <person name="Andrade P."/>
            <person name="Pinho C."/>
            <person name="Perez I de Lanuza G."/>
            <person name="Afonso S."/>
            <person name="Brejcha J."/>
            <person name="Rubin C.J."/>
            <person name="Wallerman O."/>
            <person name="Pereira P."/>
            <person name="Sabatino S.J."/>
            <person name="Bellati A."/>
            <person name="Pellitteri-Rosa D."/>
            <person name="Bosakova Z."/>
            <person name="Bunikis I."/>
            <person name="Carretero M.A."/>
            <person name="Feiner N."/>
            <person name="Marsik P."/>
            <person name="Pauperio F."/>
            <person name="Salvi D."/>
            <person name="Soler L."/>
            <person name="While G.M."/>
            <person name="Uller T."/>
            <person name="Font E."/>
            <person name="Andersson L."/>
            <person name="Carneiro M."/>
        </authorList>
    </citation>
    <scope>NUCLEOTIDE SEQUENCE</scope>
</reference>
<comment type="similarity">
    <text evidence="2">Belongs to the krueppel C2H2-type zinc-finger protein family.</text>
</comment>
<dbReference type="PROSITE" id="PS00028">
    <property type="entry name" value="ZINC_FINGER_C2H2_1"/>
    <property type="match status" value="6"/>
</dbReference>
<reference evidence="15" key="2">
    <citation type="submission" date="2025-08" db="UniProtKB">
        <authorList>
            <consortium name="Ensembl"/>
        </authorList>
    </citation>
    <scope>IDENTIFICATION</scope>
</reference>
<dbReference type="SUPFAM" id="SSF57667">
    <property type="entry name" value="beta-beta-alpha zinc fingers"/>
    <property type="match status" value="4"/>
</dbReference>
<feature type="domain" description="C2H2-type" evidence="13">
    <location>
        <begin position="606"/>
        <end position="633"/>
    </location>
</feature>
<evidence type="ECO:0000256" key="6">
    <source>
        <dbReference type="ARBA" id="ARBA00022833"/>
    </source>
</evidence>
<evidence type="ECO:0000313" key="16">
    <source>
        <dbReference type="Proteomes" id="UP000472272"/>
    </source>
</evidence>
<dbReference type="InterPro" id="IPR038269">
    <property type="entry name" value="SCAN_sf"/>
</dbReference>
<organism evidence="15 16">
    <name type="scientific">Podarcis muralis</name>
    <name type="common">Wall lizard</name>
    <name type="synonym">Lacerta muralis</name>
    <dbReference type="NCBI Taxonomy" id="64176"/>
    <lineage>
        <taxon>Eukaryota</taxon>
        <taxon>Metazoa</taxon>
        <taxon>Chordata</taxon>
        <taxon>Craniata</taxon>
        <taxon>Vertebrata</taxon>
        <taxon>Euteleostomi</taxon>
        <taxon>Lepidosauria</taxon>
        <taxon>Squamata</taxon>
        <taxon>Bifurcata</taxon>
        <taxon>Unidentata</taxon>
        <taxon>Episquamata</taxon>
        <taxon>Laterata</taxon>
        <taxon>Lacertibaenia</taxon>
        <taxon>Lacertidae</taxon>
        <taxon>Podarcis</taxon>
    </lineage>
</organism>
<feature type="domain" description="C2H2-type" evidence="13">
    <location>
        <begin position="578"/>
        <end position="605"/>
    </location>
</feature>
<keyword evidence="5 11" id="KW-0863">Zinc-finger</keyword>
<dbReference type="KEGG" id="pmua:114592185"/>
<feature type="domain" description="C2H2-type" evidence="13">
    <location>
        <begin position="466"/>
        <end position="493"/>
    </location>
</feature>
<keyword evidence="10" id="KW-0539">Nucleus</keyword>
<dbReference type="SUPFAM" id="SSF47353">
    <property type="entry name" value="Retrovirus capsid dimerization domain-like"/>
    <property type="match status" value="1"/>
</dbReference>
<evidence type="ECO:0000256" key="7">
    <source>
        <dbReference type="ARBA" id="ARBA00023015"/>
    </source>
</evidence>
<keyword evidence="16" id="KW-1185">Reference proteome</keyword>
<dbReference type="PANTHER" id="PTHR23234">
    <property type="entry name" value="ZNF44 PROTEIN"/>
    <property type="match status" value="1"/>
</dbReference>
<dbReference type="InterPro" id="IPR036236">
    <property type="entry name" value="Znf_C2H2_sf"/>
</dbReference>
<dbReference type="PANTHER" id="PTHR23234:SF8">
    <property type="entry name" value="C2H2-TYPE DOMAIN-CONTAINING PROTEIN"/>
    <property type="match status" value="1"/>
</dbReference>
<dbReference type="Proteomes" id="UP000472272">
    <property type="component" value="Chromosome 2"/>
</dbReference>
<reference evidence="15" key="3">
    <citation type="submission" date="2025-09" db="UniProtKB">
        <authorList>
            <consortium name="Ensembl"/>
        </authorList>
    </citation>
    <scope>IDENTIFICATION</scope>
</reference>
<dbReference type="GO" id="GO:0008270">
    <property type="term" value="F:zinc ion binding"/>
    <property type="evidence" value="ECO:0007669"/>
    <property type="project" value="UniProtKB-KW"/>
</dbReference>
<dbReference type="CDD" id="cd07936">
    <property type="entry name" value="SCAN"/>
    <property type="match status" value="1"/>
</dbReference>
<feature type="compositionally biased region" description="Basic and acidic residues" evidence="12">
    <location>
        <begin position="433"/>
        <end position="442"/>
    </location>
</feature>
<evidence type="ECO:0000256" key="2">
    <source>
        <dbReference type="ARBA" id="ARBA00006991"/>
    </source>
</evidence>
<name>A0A670HNW4_PODMU</name>
<feature type="region of interest" description="Disordered" evidence="12">
    <location>
        <begin position="181"/>
        <end position="240"/>
    </location>
</feature>
<evidence type="ECO:0000256" key="12">
    <source>
        <dbReference type="SAM" id="MobiDB-lite"/>
    </source>
</evidence>
<evidence type="ECO:0000256" key="9">
    <source>
        <dbReference type="ARBA" id="ARBA00023163"/>
    </source>
</evidence>
<sequence length="694" mass="77037">MEQDDKLRSPFITEEIPAPFLNLLRFTPSTEDPAPNSDQWKGGRDFSQLRKEEQLYTTGLLPSVSPDMAGTQDAEATEGLHLETAADNPVCPVIKMEEQELTVLGSEGMERPGKGLSVVHSWGSWFGAMLSWFGAFPRQERLEGVKEEPDEAAWEGQWQAFLKAVPMPQAAWAWSAVMEDNQEGRTNPEGAAEVCEQPRGQAGTSLPPGSRGLQALGPPGTRTCGGAKRENPSEDASGSEAQWRHFRQFPYLEAKGPREVCSQLWFLCHRWLKPERHTKEQILELVTLEQFVAVLPSEIQHWVRGRGAETCTQAVALAEDFLRRQQEAGEATSEVPGSLAEAAGSFSEVDQASPDVGERSAGGDIKRESDGDASVLGAKGFLLPIPETGTCGPPDDGWERENGGEPCVVLLERIRDMEENGGGKEGPRKKHGNGTEKWKERSAVCPRGEGPEFTAKQRLHEGKGAYPCSVCVKSFPCKSSLTRHQITHTGENPHKCSHCGEKFTRRASLIVHQRIHTGEKPYKCFTCGKSFSVNSTLIRHQRIHTGEKPYQCLGCGKSFRDKSSHIRHQRIHTGEKPYRCLDCGVSFRDKSSRIRHQRIHTGEKPYKCLDCGESFSQSSSLIRHRKIHTGEIPYSCSDHRGSFHDKSNIKEPHNGHLLEKLDKYADCGESFSQDTFNSSYRAATLEPNSSHSPC</sequence>
<comment type="subcellular location">
    <subcellularLocation>
        <location evidence="1">Nucleus</location>
    </subcellularLocation>
</comment>
<dbReference type="RefSeq" id="XP_028575988.1">
    <property type="nucleotide sequence ID" value="XM_028720155.1"/>
</dbReference>
<feature type="domain" description="C2H2-type" evidence="13">
    <location>
        <begin position="522"/>
        <end position="549"/>
    </location>
</feature>
<dbReference type="Pfam" id="PF00096">
    <property type="entry name" value="zf-C2H2"/>
    <property type="match status" value="6"/>
</dbReference>
<feature type="region of interest" description="Disordered" evidence="12">
    <location>
        <begin position="418"/>
        <end position="449"/>
    </location>
</feature>
<dbReference type="AlphaFoldDB" id="A0A670HNW4"/>
<dbReference type="SMART" id="SM00431">
    <property type="entry name" value="SCAN"/>
    <property type="match status" value="1"/>
</dbReference>
<dbReference type="FunFam" id="3.30.160.60:FF:001530">
    <property type="entry name" value="Zinc finger protein 268"/>
    <property type="match status" value="1"/>
</dbReference>